<keyword evidence="6" id="KW-0812">Transmembrane</keyword>
<evidence type="ECO:0000256" key="3">
    <source>
        <dbReference type="ARBA" id="ARBA00022452"/>
    </source>
</evidence>
<dbReference type="Proteomes" id="UP000651057">
    <property type="component" value="Unassembled WGS sequence"/>
</dbReference>
<evidence type="ECO:0000256" key="5">
    <source>
        <dbReference type="ARBA" id="ARBA00022490"/>
    </source>
</evidence>
<evidence type="ECO:0000256" key="10">
    <source>
        <dbReference type="ARBA" id="ARBA00093798"/>
    </source>
</evidence>
<dbReference type="RefSeq" id="WP_201917542.1">
    <property type="nucleotide sequence ID" value="NZ_BAABAX010000023.1"/>
</dbReference>
<keyword evidence="8" id="KW-0472">Membrane</keyword>
<evidence type="ECO:0000256" key="7">
    <source>
        <dbReference type="ARBA" id="ARBA00023118"/>
    </source>
</evidence>
<evidence type="ECO:0000256" key="1">
    <source>
        <dbReference type="ARBA" id="ARBA00004496"/>
    </source>
</evidence>
<evidence type="ECO:0000256" key="6">
    <source>
        <dbReference type="ARBA" id="ARBA00022692"/>
    </source>
</evidence>
<comment type="subcellular location">
    <subcellularLocation>
        <location evidence="2">Cell membrane</location>
        <topology evidence="2">Multi-pass membrane protein</topology>
    </subcellularLocation>
    <subcellularLocation>
        <location evidence="1">Cytoplasm</location>
    </subcellularLocation>
</comment>
<dbReference type="InterPro" id="IPR058978">
    <property type="entry name" value="GSDM_bact-type"/>
</dbReference>
<comment type="similarity">
    <text evidence="9">Belongs to the bacterial gasdermin family.</text>
</comment>
<keyword evidence="7" id="KW-0051">Antiviral defense</keyword>
<comment type="caution">
    <text evidence="12">The sequence shown here is derived from an EMBL/GenBank/DDBJ whole genome shotgun (WGS) entry which is preliminary data.</text>
</comment>
<keyword evidence="4" id="KW-1003">Cell membrane</keyword>
<name>A0A937D7D5_9FLAO</name>
<keyword evidence="13" id="KW-1185">Reference proteome</keyword>
<proteinExistence type="inferred from homology"/>
<accession>A0A937D7D5</accession>
<sequence>MRICKNDITDQIRDLFDANPLRIPEARIQPMCMLEIQNHKPKYLGEFRFLVKDGFNHPIEINTSTVAQVSNVKTKKIDFKIGFDILGNFIKAFGIDPAAVGASIKGTSKMSFSFGNVVRKYIDTLELGHVLVSNDIKGDPDNMFIQEISEKKEVKLALITDILTSTDFSLSTYKDNTTEAEINIPLIQEYLANVDTNLTIEKMSENEVKFKGDTPLTYAFTCVEINIDPVTGKFSRGQWLDNIRSVKDSSTTTAVAEQIEIPKLLLDDNQANPLLIDF</sequence>
<evidence type="ECO:0000256" key="4">
    <source>
        <dbReference type="ARBA" id="ARBA00022475"/>
    </source>
</evidence>
<dbReference type="AlphaFoldDB" id="A0A937D7D5"/>
<evidence type="ECO:0000313" key="13">
    <source>
        <dbReference type="Proteomes" id="UP000651057"/>
    </source>
</evidence>
<keyword evidence="5" id="KW-0963">Cytoplasm</keyword>
<gene>
    <name evidence="12" type="ORF">JJQ60_05580</name>
</gene>
<evidence type="ECO:0000256" key="8">
    <source>
        <dbReference type="ARBA" id="ARBA00023136"/>
    </source>
</evidence>
<evidence type="ECO:0000256" key="11">
    <source>
        <dbReference type="ARBA" id="ARBA00093802"/>
    </source>
</evidence>
<evidence type="ECO:0000256" key="9">
    <source>
        <dbReference type="ARBA" id="ARBA00093769"/>
    </source>
</evidence>
<reference evidence="12" key="1">
    <citation type="submission" date="2021-01" db="EMBL/GenBank/DDBJ databases">
        <authorList>
            <person name="Zhong Y.L."/>
        </authorList>
    </citation>
    <scope>NUCLEOTIDE SEQUENCE</scope>
    <source>
        <strain evidence="12">KCTC 23302</strain>
    </source>
</reference>
<dbReference type="Pfam" id="PF26164">
    <property type="entry name" value="Bact_GSDM"/>
    <property type="match status" value="1"/>
</dbReference>
<organism evidence="12 13">
    <name type="scientific">Aquimarina mytili</name>
    <dbReference type="NCBI Taxonomy" id="874423"/>
    <lineage>
        <taxon>Bacteria</taxon>
        <taxon>Pseudomonadati</taxon>
        <taxon>Bacteroidota</taxon>
        <taxon>Flavobacteriia</taxon>
        <taxon>Flavobacteriales</taxon>
        <taxon>Flavobacteriaceae</taxon>
        <taxon>Aquimarina</taxon>
    </lineage>
</organism>
<dbReference type="EMBL" id="JAERQJ010000002">
    <property type="protein sequence ID" value="MBL0682975.1"/>
    <property type="molecule type" value="Genomic_DNA"/>
</dbReference>
<evidence type="ECO:0000313" key="12">
    <source>
        <dbReference type="EMBL" id="MBL0682975.1"/>
    </source>
</evidence>
<evidence type="ECO:0000256" key="2">
    <source>
        <dbReference type="ARBA" id="ARBA00004651"/>
    </source>
</evidence>
<protein>
    <recommendedName>
        <fullName evidence="10">Gasdermin bGSDM</fullName>
    </recommendedName>
    <alternativeName>
        <fullName evidence="11">Bacterial gasdermin</fullName>
    </alternativeName>
</protein>
<keyword evidence="3" id="KW-1134">Transmembrane beta strand</keyword>